<evidence type="ECO:0000313" key="3">
    <source>
        <dbReference type="Proteomes" id="UP000712157"/>
    </source>
</evidence>
<reference evidence="2" key="1">
    <citation type="submission" date="2021-06" db="EMBL/GenBank/DDBJ databases">
        <title>Description of novel taxa of the family Lachnospiraceae.</title>
        <authorList>
            <person name="Chaplin A.V."/>
            <person name="Sokolova S.R."/>
            <person name="Pikina A.P."/>
            <person name="Korzhanova M."/>
            <person name="Belova V."/>
            <person name="Korostin D."/>
            <person name="Efimov B.A."/>
        </authorList>
    </citation>
    <scope>NUCLEOTIDE SEQUENCE</scope>
    <source>
        <strain evidence="2">ASD5720</strain>
    </source>
</reference>
<comment type="similarity">
    <text evidence="1">Belongs to the short-chain dehydrogenases/reductases (SDR) family.</text>
</comment>
<sequence length="239" mass="26730">MEKNVVVTGAGQGLGNCVVRKSLEEGFRVYAVDRTITEELNSLKNRYPEQLEVLRCDISSMADVDRTGEFIKAHTKRIDILYNIAGIYRFRDKVGLADTNMESEAFLTMYDVNAVGPLRMCKALADRLGGGSVIINISSEAGSIGSCWRTQEYAYCMSKAALNMGAKILSNELKDRDIRIFNLHPGWLKTSMGGEEAMKSEEAVTPEESAGHIMQIAEHPETVPKDRMFMEYTMEPLVW</sequence>
<keyword evidence="3" id="KW-1185">Reference proteome</keyword>
<gene>
    <name evidence="2" type="ORF">KTH89_07575</name>
</gene>
<dbReference type="Gene3D" id="3.40.50.720">
    <property type="entry name" value="NAD(P)-binding Rossmann-like Domain"/>
    <property type="match status" value="1"/>
</dbReference>
<dbReference type="SUPFAM" id="SSF51735">
    <property type="entry name" value="NAD(P)-binding Rossmann-fold domains"/>
    <property type="match status" value="1"/>
</dbReference>
<dbReference type="PANTHER" id="PTHR45458:SF1">
    <property type="entry name" value="SHORT CHAIN DEHYDROGENASE"/>
    <property type="match status" value="1"/>
</dbReference>
<dbReference type="RefSeq" id="WP_238721255.1">
    <property type="nucleotide sequence ID" value="NZ_JAHQCW010000009.1"/>
</dbReference>
<name>A0A949JYB1_9FIRM</name>
<dbReference type="PRINTS" id="PR00080">
    <property type="entry name" value="SDRFAMILY"/>
</dbReference>
<dbReference type="PRINTS" id="PR00081">
    <property type="entry name" value="GDHRDH"/>
</dbReference>
<dbReference type="AlphaFoldDB" id="A0A949JYB1"/>
<dbReference type="GO" id="GO:0016616">
    <property type="term" value="F:oxidoreductase activity, acting on the CH-OH group of donors, NAD or NADP as acceptor"/>
    <property type="evidence" value="ECO:0007669"/>
    <property type="project" value="TreeGrafter"/>
</dbReference>
<proteinExistence type="inferred from homology"/>
<organism evidence="2 3">
    <name type="scientific">Diplocloster agilis</name>
    <dbReference type="NCBI Taxonomy" id="2850323"/>
    <lineage>
        <taxon>Bacteria</taxon>
        <taxon>Bacillati</taxon>
        <taxon>Bacillota</taxon>
        <taxon>Clostridia</taxon>
        <taxon>Lachnospirales</taxon>
        <taxon>Lachnospiraceae</taxon>
        <taxon>Diplocloster</taxon>
    </lineage>
</organism>
<dbReference type="InterPro" id="IPR036291">
    <property type="entry name" value="NAD(P)-bd_dom_sf"/>
</dbReference>
<dbReference type="Proteomes" id="UP000712157">
    <property type="component" value="Unassembled WGS sequence"/>
</dbReference>
<evidence type="ECO:0000256" key="1">
    <source>
        <dbReference type="RuleBase" id="RU000363"/>
    </source>
</evidence>
<dbReference type="Pfam" id="PF00106">
    <property type="entry name" value="adh_short"/>
    <property type="match status" value="1"/>
</dbReference>
<accession>A0A949JYB1</accession>
<dbReference type="InterPro" id="IPR002347">
    <property type="entry name" value="SDR_fam"/>
</dbReference>
<protein>
    <submittedName>
        <fullName evidence="2">SDR family NAD(P)-dependent oxidoreductase</fullName>
    </submittedName>
</protein>
<comment type="caution">
    <text evidence="2">The sequence shown here is derived from an EMBL/GenBank/DDBJ whole genome shotgun (WGS) entry which is preliminary data.</text>
</comment>
<dbReference type="PANTHER" id="PTHR45458">
    <property type="entry name" value="SHORT-CHAIN DEHYDROGENASE/REDUCTASE SDR"/>
    <property type="match status" value="1"/>
</dbReference>
<evidence type="ECO:0000313" key="2">
    <source>
        <dbReference type="EMBL" id="MBU9736391.1"/>
    </source>
</evidence>
<dbReference type="EMBL" id="JAHQCW010000009">
    <property type="protein sequence ID" value="MBU9736391.1"/>
    <property type="molecule type" value="Genomic_DNA"/>
</dbReference>
<dbReference type="InterPro" id="IPR052184">
    <property type="entry name" value="SDR_enzymes"/>
</dbReference>